<dbReference type="InterPro" id="IPR008634">
    <property type="entry name" value="Gas-vesicle_GvpO"/>
</dbReference>
<name>A0ABZ1BXY9_9FIRM</name>
<evidence type="ECO:0000313" key="1">
    <source>
        <dbReference type="EMBL" id="WRP17416.1"/>
    </source>
</evidence>
<gene>
    <name evidence="1" type="primary">gvpO</name>
    <name evidence="1" type="ORF">U7230_15255</name>
</gene>
<dbReference type="RefSeq" id="WP_324716687.1">
    <property type="nucleotide sequence ID" value="NZ_CP141615.1"/>
</dbReference>
<accession>A0ABZ1BXY9</accession>
<reference evidence="1 2" key="1">
    <citation type="journal article" date="2024" name="Front. Microbiol.">
        <title>Novel thermophilic genera Geochorda gen. nov. and Carboxydochorda gen. nov. from the deep terrestrial subsurface reveal the ecophysiological diversity in the class Limnochordia.</title>
        <authorList>
            <person name="Karnachuk O.V."/>
            <person name="Lukina A.P."/>
            <person name="Avakyan M.R."/>
            <person name="Kadnikov V.V."/>
            <person name="Begmatov S."/>
            <person name="Beletsky A.V."/>
            <person name="Vlasova K.G."/>
            <person name="Novikov A.A."/>
            <person name="Shcherbakova V.A."/>
            <person name="Mardanov A.V."/>
            <person name="Ravin N.V."/>
        </authorList>
    </citation>
    <scope>NUCLEOTIDE SEQUENCE [LARGE SCALE GENOMIC DNA]</scope>
    <source>
        <strain evidence="1 2">L945</strain>
    </source>
</reference>
<evidence type="ECO:0000313" key="2">
    <source>
        <dbReference type="Proteomes" id="UP001332192"/>
    </source>
</evidence>
<dbReference type="EMBL" id="CP141615">
    <property type="protein sequence ID" value="WRP17416.1"/>
    <property type="molecule type" value="Genomic_DNA"/>
</dbReference>
<proteinExistence type="predicted"/>
<keyword evidence="2" id="KW-1185">Reference proteome</keyword>
<protein>
    <submittedName>
        <fullName evidence="1">Gas vesicle protein GvpO</fullName>
    </submittedName>
</protein>
<dbReference type="Pfam" id="PF05800">
    <property type="entry name" value="GvpO"/>
    <property type="match status" value="1"/>
</dbReference>
<dbReference type="Proteomes" id="UP001332192">
    <property type="component" value="Chromosome"/>
</dbReference>
<sequence>MPHLREVLNAAIKELKALTGLELSGVTGALSQPEGWLLQVELVERRGVPDTMDVLGLYEVHTDAQGHVLAFERKGLRHRGDVDPYATDVS</sequence>
<organism evidence="1 2">
    <name type="scientific">Carboxydichorda subterranea</name>
    <dbReference type="NCBI Taxonomy" id="3109565"/>
    <lineage>
        <taxon>Bacteria</taxon>
        <taxon>Bacillati</taxon>
        <taxon>Bacillota</taxon>
        <taxon>Limnochordia</taxon>
        <taxon>Limnochordales</taxon>
        <taxon>Geochordaceae</taxon>
        <taxon>Carboxydichorda</taxon>
    </lineage>
</organism>